<evidence type="ECO:0000256" key="3">
    <source>
        <dbReference type="ARBA" id="ARBA00023125"/>
    </source>
</evidence>
<dbReference type="PANTHER" id="PTHR30537">
    <property type="entry name" value="HTH-TYPE TRANSCRIPTIONAL REGULATOR"/>
    <property type="match status" value="1"/>
</dbReference>
<keyword evidence="2" id="KW-0805">Transcription regulation</keyword>
<dbReference type="InterPro" id="IPR000847">
    <property type="entry name" value="LysR_HTH_N"/>
</dbReference>
<dbReference type="PANTHER" id="PTHR30537:SF30">
    <property type="entry name" value="TRANSCRIPTIONAL REGULATOR-RELATED"/>
    <property type="match status" value="1"/>
</dbReference>
<evidence type="ECO:0000256" key="2">
    <source>
        <dbReference type="ARBA" id="ARBA00023015"/>
    </source>
</evidence>
<dbReference type="GO" id="GO:0003700">
    <property type="term" value="F:DNA-binding transcription factor activity"/>
    <property type="evidence" value="ECO:0007669"/>
    <property type="project" value="InterPro"/>
</dbReference>
<dbReference type="RefSeq" id="WP_011349253.1">
    <property type="nucleotide sequence ID" value="NC_007509.1"/>
</dbReference>
<organism evidence="6 7">
    <name type="scientific">Burkholderia lata (strain ATCC 17760 / DSM 23089 / LMG 22485 / NCIMB 9086 / R18194 / 383)</name>
    <dbReference type="NCBI Taxonomy" id="482957"/>
    <lineage>
        <taxon>Bacteria</taxon>
        <taxon>Pseudomonadati</taxon>
        <taxon>Pseudomonadota</taxon>
        <taxon>Betaproteobacteria</taxon>
        <taxon>Burkholderiales</taxon>
        <taxon>Burkholderiaceae</taxon>
        <taxon>Burkholderia</taxon>
        <taxon>Burkholderia cepacia complex</taxon>
    </lineage>
</organism>
<name>Q39PK7_BURL3</name>
<dbReference type="InterPro" id="IPR036390">
    <property type="entry name" value="WH_DNA-bd_sf"/>
</dbReference>
<comment type="similarity">
    <text evidence="1">Belongs to the LysR transcriptional regulatory family.</text>
</comment>
<dbReference type="GO" id="GO:0006351">
    <property type="term" value="P:DNA-templated transcription"/>
    <property type="evidence" value="ECO:0007669"/>
    <property type="project" value="TreeGrafter"/>
</dbReference>
<keyword evidence="4" id="KW-0804">Transcription</keyword>
<dbReference type="HOGENOM" id="CLU_039613_16_2_4"/>
<dbReference type="PROSITE" id="PS50931">
    <property type="entry name" value="HTH_LYSR"/>
    <property type="match status" value="1"/>
</dbReference>
<reference evidence="6" key="1">
    <citation type="submission" date="2009-01" db="EMBL/GenBank/DDBJ databases">
        <title>Complete sequence of chromosome 3 of Burkholderia sp. 383.</title>
        <authorList>
            <consortium name="US DOE Joint Genome Institute"/>
            <person name="Copeland A."/>
            <person name="Lucas S."/>
            <person name="Lapidus A."/>
            <person name="Barry K."/>
            <person name="Detter J.C."/>
            <person name="Glavina T."/>
            <person name="Hammon N."/>
            <person name="Israni S."/>
            <person name="Pitluck S."/>
            <person name="Chain P."/>
            <person name="Malfatti S."/>
            <person name="Shin M."/>
            <person name="Vergez L."/>
            <person name="Schmutz J."/>
            <person name="Larimer F."/>
            <person name="Land M."/>
            <person name="Kyrpides N."/>
            <person name="Lykidis A."/>
            <person name="Richardson P."/>
        </authorList>
    </citation>
    <scope>NUCLEOTIDE SEQUENCE</scope>
    <source>
        <strain evidence="6">383</strain>
    </source>
</reference>
<dbReference type="Pfam" id="PF03466">
    <property type="entry name" value="LysR_substrate"/>
    <property type="match status" value="1"/>
</dbReference>
<dbReference type="Gene3D" id="1.10.10.10">
    <property type="entry name" value="Winged helix-like DNA-binding domain superfamily/Winged helix DNA-binding domain"/>
    <property type="match status" value="1"/>
</dbReference>
<evidence type="ECO:0000313" key="6">
    <source>
        <dbReference type="EMBL" id="ABB05609.1"/>
    </source>
</evidence>
<dbReference type="GO" id="GO:0043565">
    <property type="term" value="F:sequence-specific DNA binding"/>
    <property type="evidence" value="ECO:0007669"/>
    <property type="project" value="TreeGrafter"/>
</dbReference>
<dbReference type="CDD" id="cd08422">
    <property type="entry name" value="PBP2_CrgA_like"/>
    <property type="match status" value="1"/>
</dbReference>
<dbReference type="Proteomes" id="UP000002705">
    <property type="component" value="Chromosome 3"/>
</dbReference>
<evidence type="ECO:0000256" key="1">
    <source>
        <dbReference type="ARBA" id="ARBA00009437"/>
    </source>
</evidence>
<dbReference type="Pfam" id="PF00126">
    <property type="entry name" value="HTH_1"/>
    <property type="match status" value="1"/>
</dbReference>
<dbReference type="SUPFAM" id="SSF46785">
    <property type="entry name" value="Winged helix' DNA-binding domain"/>
    <property type="match status" value="1"/>
</dbReference>
<evidence type="ECO:0000313" key="7">
    <source>
        <dbReference type="Proteomes" id="UP000002705"/>
    </source>
</evidence>
<dbReference type="Gene3D" id="3.40.190.290">
    <property type="match status" value="1"/>
</dbReference>
<dbReference type="GeneID" id="45091986"/>
<gene>
    <name evidence="6" type="ordered locus">Bcep18194_C6558</name>
</gene>
<dbReference type="InterPro" id="IPR036388">
    <property type="entry name" value="WH-like_DNA-bd_sf"/>
</dbReference>
<evidence type="ECO:0000256" key="4">
    <source>
        <dbReference type="ARBA" id="ARBA00023163"/>
    </source>
</evidence>
<dbReference type="KEGG" id="bur:Bcep18194_C6558"/>
<dbReference type="InterPro" id="IPR058163">
    <property type="entry name" value="LysR-type_TF_proteobact-type"/>
</dbReference>
<dbReference type="PATRIC" id="fig|482957.22.peg.7057"/>
<feature type="domain" description="HTH lysR-type" evidence="5">
    <location>
        <begin position="5"/>
        <end position="62"/>
    </location>
</feature>
<dbReference type="FunFam" id="1.10.10.10:FF:000001">
    <property type="entry name" value="LysR family transcriptional regulator"/>
    <property type="match status" value="1"/>
</dbReference>
<dbReference type="EMBL" id="CP000150">
    <property type="protein sequence ID" value="ABB05609.1"/>
    <property type="molecule type" value="Genomic_DNA"/>
</dbReference>
<dbReference type="InterPro" id="IPR005119">
    <property type="entry name" value="LysR_subst-bd"/>
</dbReference>
<keyword evidence="3" id="KW-0238">DNA-binding</keyword>
<accession>Q39PK7</accession>
<proteinExistence type="inferred from homology"/>
<dbReference type="PRINTS" id="PR00039">
    <property type="entry name" value="HTHLYSR"/>
</dbReference>
<keyword evidence="7" id="KW-1185">Reference proteome</keyword>
<dbReference type="AlphaFoldDB" id="Q39PK7"/>
<evidence type="ECO:0000259" key="5">
    <source>
        <dbReference type="PROSITE" id="PS50931"/>
    </source>
</evidence>
<protein>
    <submittedName>
        <fullName evidence="6">Transcriptional regulator, LysR family</fullName>
    </submittedName>
</protein>
<dbReference type="SUPFAM" id="SSF53850">
    <property type="entry name" value="Periplasmic binding protein-like II"/>
    <property type="match status" value="1"/>
</dbReference>
<sequence length="301" mass="33173">MAALDIVSAMRIFVRVIERGSISMAARDLDMGQSTVSERINRLEEYLGIPLLYRHARTLTRTSDGQAFYACCKAALSAVDDALAVAQEHREIRGMFRISAPQSLGEIIMPAVLLEIKAQYPDLYIDLDLNDSIVDPVTAGVDISLRLGRPVEGRGAKYRMGHVRRKLVAAPSYLARYPEIEDPHGLSQHPFIRVRGVYGDRLLELDDSRGESISISLDLGMTVSHWRAARELLLGGAGIGVLQLPACLDALTDGRLQQILPDYTVPGFDLHLILPVTRPIPAKTRAILQILEHQLPARLAG</sequence>